<dbReference type="SUPFAM" id="SSF57016">
    <property type="entry name" value="Plant lectins/antimicrobial peptides"/>
    <property type="match status" value="1"/>
</dbReference>
<dbReference type="PROSITE" id="PS51910">
    <property type="entry name" value="GH18_2"/>
    <property type="match status" value="1"/>
</dbReference>
<keyword evidence="10" id="KW-0119">Carbohydrate metabolism</keyword>
<keyword evidence="7 13" id="KW-0378">Hydrolase</keyword>
<reference evidence="15 16" key="1">
    <citation type="journal article" date="2016" name="Genome Biol. Evol.">
        <title>Divergent and convergent evolution of fungal pathogenicity.</title>
        <authorList>
            <person name="Shang Y."/>
            <person name="Xiao G."/>
            <person name="Zheng P."/>
            <person name="Cen K."/>
            <person name="Zhan S."/>
            <person name="Wang C."/>
        </authorList>
    </citation>
    <scope>NUCLEOTIDE SEQUENCE [LARGE SCALE GENOMIC DNA]</scope>
    <source>
        <strain evidence="15 16">RCEF 2490</strain>
    </source>
</reference>
<evidence type="ECO:0000313" key="15">
    <source>
        <dbReference type="EMBL" id="KZZ99736.1"/>
    </source>
</evidence>
<dbReference type="OrthoDB" id="73875at2759"/>
<organism evidence="15 16">
    <name type="scientific">Moelleriella libera RCEF 2490</name>
    <dbReference type="NCBI Taxonomy" id="1081109"/>
    <lineage>
        <taxon>Eukaryota</taxon>
        <taxon>Fungi</taxon>
        <taxon>Dikarya</taxon>
        <taxon>Ascomycota</taxon>
        <taxon>Pezizomycotina</taxon>
        <taxon>Sordariomycetes</taxon>
        <taxon>Hypocreomycetidae</taxon>
        <taxon>Hypocreales</taxon>
        <taxon>Clavicipitaceae</taxon>
        <taxon>Moelleriella</taxon>
    </lineage>
</organism>
<dbReference type="Proteomes" id="UP000078544">
    <property type="component" value="Unassembled WGS sequence"/>
</dbReference>
<dbReference type="GO" id="GO:0005576">
    <property type="term" value="C:extracellular region"/>
    <property type="evidence" value="ECO:0007669"/>
    <property type="project" value="UniProtKB-SubCell"/>
</dbReference>
<dbReference type="PROSITE" id="PS01095">
    <property type="entry name" value="GH18_1"/>
    <property type="match status" value="1"/>
</dbReference>
<dbReference type="SMART" id="SM00636">
    <property type="entry name" value="Glyco_18"/>
    <property type="match status" value="1"/>
</dbReference>
<comment type="subcellular location">
    <subcellularLocation>
        <location evidence="2">Secreted</location>
    </subcellularLocation>
</comment>
<evidence type="ECO:0000256" key="9">
    <source>
        <dbReference type="ARBA" id="ARBA00023026"/>
    </source>
</evidence>
<comment type="similarity">
    <text evidence="3">Belongs to the glycosyl hydrolase 18 family. Chitinase class V subfamily.</text>
</comment>
<dbReference type="InterPro" id="IPR017853">
    <property type="entry name" value="GH"/>
</dbReference>
<dbReference type="EC" id="3.2.1.14" evidence="4"/>
<keyword evidence="6" id="KW-0147">Chitin-binding</keyword>
<keyword evidence="5" id="KW-0964">Secreted</keyword>
<dbReference type="InterPro" id="IPR036861">
    <property type="entry name" value="Endochitinase-like_sf"/>
</dbReference>
<dbReference type="Gene3D" id="3.30.60.10">
    <property type="entry name" value="Endochitinase-like"/>
    <property type="match status" value="1"/>
</dbReference>
<protein>
    <recommendedName>
        <fullName evidence="4">chitinase</fullName>
        <ecNumber evidence="4">3.2.1.14</ecNumber>
    </recommendedName>
</protein>
<evidence type="ECO:0000313" key="16">
    <source>
        <dbReference type="Proteomes" id="UP000078544"/>
    </source>
</evidence>
<proteinExistence type="inferred from homology"/>
<dbReference type="STRING" id="1081109.A0A168FCX6"/>
<dbReference type="GO" id="GO:0008843">
    <property type="term" value="F:endochitinase activity"/>
    <property type="evidence" value="ECO:0007669"/>
    <property type="project" value="UniProtKB-EC"/>
</dbReference>
<sequence length="1048" mass="113086">MVPAAEAVASVVTVQLTAVPVAKANYGFCGTTEEFCTTKCQSNCVLHPKPPGGAASTSLVSNRVIGYYESWSARKECHKVAPENLPLDALTHVNFAFAYIDPSSLDIVPMDGATPGSLFKDTANIKSIKSSIKVWISVGGWTFSDNGTATQPVFGSIAADAGKRQLFANKVVSFMRQYGFDGLDIDWEYPGAPDRGGQTQDTKNYVALLKTLRDTFSSSGGDYGLTFTAPSSYWYLRWFDLPGMLPYVDWINLMSYDLHGVWDASNPIGSIVQGHTNLTEIKLAAELFWRVKIPPSKMALGFGFYGRSFTLSDSGCTKPGCAFKGASNPGPCSDAGGILAYYEIMSVLAAHTDIKPTYDKDSAVKYFTFARDQWVSYDDSVTFKQKVDWANSVGFGGALIWASDLDDDKYTAHAGLVGRAVSSNPSLRLRDNAIINARAVKQNLAGSNGQDCFAYKGKCVNLNDNAAMQAACGDGFTVVGWDDAGCGKKNCHCGKPICCPSSSAPKDCTWRGDNTGQGTKTDCSAQCFPGEQNIAGIGSSWGGGFTNDGNTNKCGRGYKVFCCPNPDERQVTQSCYYAECRANCKNGYSSAFKKTEGCHFGSRQYCCPDPVEIAGCHWEVGDGNSDCANLKCNATEVEVDRSQFADSYTGRCFWGRKAPVCCTVKRATPKPASCSADLCTKLPGFCPPDGNDEGANGWKGKRDLIPHPINDDSTNALLRRDITEYRSYLYNGAIIITQAAAYPAIGALYGVKNSAQVLKKTFRLIPGYCIGTAIQVVTFVNIQANTLFGLQAEHPIDRQIIAAFIESASQGTLRGRAQQILPAIGAAFFQNDWNTHDPRIAALGAIGSRYGASPDSVAARIMEAFGSTKWPEPFLATDAALNGAKGRIMKLEAATAITTITKLANAAVKLDTVAAADELLQAIRIGFAVFDYINTSDGTSKWNLVRRQVWTQFGLVEKTFGVRNLQAWWLLFTADYFEAVQDHAHSWADEAITAAAAPFLQAHSKGGNLAQYASVMSTLQGWLDTYKQAMTLPDSSTTFGFITGPVPP</sequence>
<keyword evidence="8" id="KW-0146">Chitin degradation</keyword>
<evidence type="ECO:0000256" key="12">
    <source>
        <dbReference type="ARBA" id="ARBA00023326"/>
    </source>
</evidence>
<comment type="caution">
    <text evidence="15">The sequence shown here is derived from an EMBL/GenBank/DDBJ whole genome shotgun (WGS) entry which is preliminary data.</text>
</comment>
<dbReference type="InterPro" id="IPR029070">
    <property type="entry name" value="Chitinase_insertion_sf"/>
</dbReference>
<evidence type="ECO:0000256" key="8">
    <source>
        <dbReference type="ARBA" id="ARBA00023024"/>
    </source>
</evidence>
<comment type="catalytic activity">
    <reaction evidence="1">
        <text>Random endo-hydrolysis of N-acetyl-beta-D-glucosaminide (1-&gt;4)-beta-linkages in chitin and chitodextrins.</text>
        <dbReference type="EC" id="3.2.1.14"/>
    </reaction>
</comment>
<dbReference type="Pfam" id="PF00704">
    <property type="entry name" value="Glyco_hydro_18"/>
    <property type="match status" value="1"/>
</dbReference>
<name>A0A168FCX6_9HYPO</name>
<dbReference type="GO" id="GO:0008061">
    <property type="term" value="F:chitin binding"/>
    <property type="evidence" value="ECO:0007669"/>
    <property type="project" value="UniProtKB-KW"/>
</dbReference>
<keyword evidence="16" id="KW-1185">Reference proteome</keyword>
<evidence type="ECO:0000256" key="1">
    <source>
        <dbReference type="ARBA" id="ARBA00000822"/>
    </source>
</evidence>
<keyword evidence="12" id="KW-0624">Polysaccharide degradation</keyword>
<dbReference type="InterPro" id="IPR011583">
    <property type="entry name" value="Chitinase_II/V-like_cat"/>
</dbReference>
<evidence type="ECO:0000256" key="13">
    <source>
        <dbReference type="RuleBase" id="RU000489"/>
    </source>
</evidence>
<evidence type="ECO:0000256" key="5">
    <source>
        <dbReference type="ARBA" id="ARBA00022525"/>
    </source>
</evidence>
<evidence type="ECO:0000256" key="7">
    <source>
        <dbReference type="ARBA" id="ARBA00022801"/>
    </source>
</evidence>
<dbReference type="AlphaFoldDB" id="A0A168FCX6"/>
<evidence type="ECO:0000259" key="14">
    <source>
        <dbReference type="PROSITE" id="PS51910"/>
    </source>
</evidence>
<evidence type="ECO:0000256" key="2">
    <source>
        <dbReference type="ARBA" id="ARBA00004613"/>
    </source>
</evidence>
<evidence type="ECO:0000256" key="3">
    <source>
        <dbReference type="ARBA" id="ARBA00008682"/>
    </source>
</evidence>
<evidence type="ECO:0000256" key="4">
    <source>
        <dbReference type="ARBA" id="ARBA00012729"/>
    </source>
</evidence>
<evidence type="ECO:0000256" key="6">
    <source>
        <dbReference type="ARBA" id="ARBA00022669"/>
    </source>
</evidence>
<dbReference type="SUPFAM" id="SSF54556">
    <property type="entry name" value="Chitinase insertion domain"/>
    <property type="match status" value="1"/>
</dbReference>
<dbReference type="PANTHER" id="PTHR11177">
    <property type="entry name" value="CHITINASE"/>
    <property type="match status" value="1"/>
</dbReference>
<dbReference type="InterPro" id="IPR001579">
    <property type="entry name" value="Glyco_hydro_18_chit_AS"/>
</dbReference>
<accession>A0A168FCX6</accession>
<dbReference type="Gene3D" id="3.10.50.10">
    <property type="match status" value="1"/>
</dbReference>
<dbReference type="EMBL" id="AZGY01000003">
    <property type="protein sequence ID" value="KZZ99736.1"/>
    <property type="molecule type" value="Genomic_DNA"/>
</dbReference>
<gene>
    <name evidence="15" type="ORF">AAL_02308</name>
</gene>
<dbReference type="InterPro" id="IPR001223">
    <property type="entry name" value="Glyco_hydro18_cat"/>
</dbReference>
<dbReference type="GO" id="GO:0006032">
    <property type="term" value="P:chitin catabolic process"/>
    <property type="evidence" value="ECO:0007669"/>
    <property type="project" value="UniProtKB-KW"/>
</dbReference>
<keyword evidence="9" id="KW-0843">Virulence</keyword>
<dbReference type="InterPro" id="IPR050314">
    <property type="entry name" value="Glycosyl_Hydrlase_18"/>
</dbReference>
<dbReference type="Gene3D" id="3.20.20.80">
    <property type="entry name" value="Glycosidases"/>
    <property type="match status" value="1"/>
</dbReference>
<dbReference type="GO" id="GO:0000272">
    <property type="term" value="P:polysaccharide catabolic process"/>
    <property type="evidence" value="ECO:0007669"/>
    <property type="project" value="UniProtKB-KW"/>
</dbReference>
<evidence type="ECO:0000256" key="10">
    <source>
        <dbReference type="ARBA" id="ARBA00023277"/>
    </source>
</evidence>
<evidence type="ECO:0000256" key="11">
    <source>
        <dbReference type="ARBA" id="ARBA00023295"/>
    </source>
</evidence>
<dbReference type="SUPFAM" id="SSF51445">
    <property type="entry name" value="(Trans)glycosidases"/>
    <property type="match status" value="1"/>
</dbReference>
<dbReference type="PANTHER" id="PTHR11177:SF397">
    <property type="entry name" value="CHITINASE"/>
    <property type="match status" value="1"/>
</dbReference>
<feature type="domain" description="GH18" evidence="14">
    <location>
        <begin position="62"/>
        <end position="419"/>
    </location>
</feature>
<keyword evidence="11 13" id="KW-0326">Glycosidase</keyword>
<dbReference type="CDD" id="cd00035">
    <property type="entry name" value="ChtBD1"/>
    <property type="match status" value="1"/>
</dbReference>